<dbReference type="Proteomes" id="UP000509301">
    <property type="component" value="Chromosome"/>
</dbReference>
<dbReference type="AlphaFoldDB" id="A0A6N0NX67"/>
<name>A0A6N0NX67_9CREN</name>
<dbReference type="KEGG" id="mten:GWK48_05805"/>
<dbReference type="GeneID" id="55641445"/>
<proteinExistence type="predicted"/>
<organism evidence="1 2">
    <name type="scientific">Metallosphaera tengchongensis</name>
    <dbReference type="NCBI Taxonomy" id="1532350"/>
    <lineage>
        <taxon>Archaea</taxon>
        <taxon>Thermoproteota</taxon>
        <taxon>Thermoprotei</taxon>
        <taxon>Sulfolobales</taxon>
        <taxon>Sulfolobaceae</taxon>
        <taxon>Metallosphaera</taxon>
    </lineage>
</organism>
<keyword evidence="2" id="KW-1185">Reference proteome</keyword>
<dbReference type="EMBL" id="CP049074">
    <property type="protein sequence ID" value="QKQ99957.1"/>
    <property type="molecule type" value="Genomic_DNA"/>
</dbReference>
<dbReference type="OrthoDB" id="39794at2157"/>
<evidence type="ECO:0000313" key="2">
    <source>
        <dbReference type="Proteomes" id="UP000509301"/>
    </source>
</evidence>
<dbReference type="RefSeq" id="WP_174630440.1">
    <property type="nucleotide sequence ID" value="NZ_CP049074.1"/>
</dbReference>
<gene>
    <name evidence="1" type="ORF">GWK48_05805</name>
</gene>
<sequence>MRELLGDYEPRGRLLQGIGKFVLFGLDDPFHLTTVTGLAIYGVGKVMESRSNYGIRRAKVDIAITTQDFRNLVDELRSLRF</sequence>
<evidence type="ECO:0000313" key="1">
    <source>
        <dbReference type="EMBL" id="QKQ99957.1"/>
    </source>
</evidence>
<accession>A0A6N0NX67</accession>
<protein>
    <submittedName>
        <fullName evidence="1">Uncharacterized protein</fullName>
    </submittedName>
</protein>
<reference evidence="1 2" key="1">
    <citation type="submission" date="2020-02" db="EMBL/GenBank/DDBJ databases">
        <title>Comparative genome analysis reveals the metabolism and evolution of the thermophilic archaeal genus Metallosphaera.</title>
        <authorList>
            <person name="Jiang C."/>
        </authorList>
    </citation>
    <scope>NUCLEOTIDE SEQUENCE [LARGE SCALE GENOMIC DNA]</scope>
    <source>
        <strain evidence="1 2">Ric-A</strain>
    </source>
</reference>